<dbReference type="AlphaFoldDB" id="B5D2D1"/>
<keyword evidence="2 4" id="KW-0378">Hydrolase</keyword>
<dbReference type="Gene3D" id="2.160.20.10">
    <property type="entry name" value="Single-stranded right-handed beta-helix, Pectin lyase-like"/>
    <property type="match status" value="1"/>
</dbReference>
<protein>
    <submittedName>
        <fullName evidence="5">Polygalacturonase (Pectinase)</fullName>
    </submittedName>
</protein>
<sequence>MAYTTSAQKVHVQPVHVEAPFPMDSVYLCTFPNKEFPITKYGARKGNNHLNTQAFAKAIEACNRAGGGRVVVPAGEWFTGPIHLKSHVNLFLEEGAVVRFSDNPNDYLPAVMTSWEGLECYNYSPLIYAFECENVGISGKGTLAPVMDTWRTWFKRPEAHLNALRQLYSMGSTDVPVKQRQMAKGENHLRPHLIHFNRCKNILLEDFHIRQSPFWTIHLYLCNSGVVRHLDVQAHGHNNDGIDLEMSRNFLIENCKFDQGDDAVVIKAGRNQDAWRLNTPSENIVVRDCDILNGHTLLGIGSEISGGVRNIYMTRCKAPQNVHRLFFLKTNHRRGGFIENIYLEDIEAGDMLRTFEVDTDVLYQWKDLVPTYETRITRIDGIHVKNIHCQSADAIYELKGDARLPIRNVFVENVKVDTVRQFINRLSNVENFQANEVSATILLHKETPSIDLDKLYKQKAE</sequence>
<dbReference type="eggNOG" id="COG5434">
    <property type="taxonomic scope" value="Bacteria"/>
</dbReference>
<proteinExistence type="inferred from homology"/>
<dbReference type="InterPro" id="IPR011050">
    <property type="entry name" value="Pectin_lyase_fold/virulence"/>
</dbReference>
<keyword evidence="3 4" id="KW-0326">Glycosidase</keyword>
<dbReference type="Pfam" id="PF00295">
    <property type="entry name" value="Glyco_hydro_28"/>
    <property type="match status" value="1"/>
</dbReference>
<dbReference type="PANTHER" id="PTHR31339">
    <property type="entry name" value="PECTIN LYASE-RELATED"/>
    <property type="match status" value="1"/>
</dbReference>
<name>B5D2D1_PHOPM</name>
<accession>B5D2D1</accession>
<dbReference type="Proteomes" id="UP000003452">
    <property type="component" value="Unassembled WGS sequence"/>
</dbReference>
<organism evidence="5 6">
    <name type="scientific">Phocaeicola plebeius (strain DSM 17135 / JCM 12973 / CCUG 54634 / M2)</name>
    <name type="common">Bacteroides plebeius</name>
    <dbReference type="NCBI Taxonomy" id="484018"/>
    <lineage>
        <taxon>Bacteria</taxon>
        <taxon>Pseudomonadati</taxon>
        <taxon>Bacteroidota</taxon>
        <taxon>Bacteroidia</taxon>
        <taxon>Bacteroidales</taxon>
        <taxon>Bacteroidaceae</taxon>
        <taxon>Phocaeicola</taxon>
    </lineage>
</organism>
<dbReference type="HOGENOM" id="CLU_016031_8_3_10"/>
<reference evidence="5 6" key="2">
    <citation type="submission" date="2008-08" db="EMBL/GenBank/DDBJ databases">
        <authorList>
            <person name="Fulton L."/>
            <person name="Clifton S."/>
            <person name="Fulton B."/>
            <person name="Xu J."/>
            <person name="Minx P."/>
            <person name="Pepin K.H."/>
            <person name="Johnson M."/>
            <person name="Thiruvilangam P."/>
            <person name="Bhonagiri V."/>
            <person name="Nash W.E."/>
            <person name="Mardis E.R."/>
            <person name="Wilson R.K."/>
        </authorList>
    </citation>
    <scope>NUCLEOTIDE SEQUENCE [LARGE SCALE GENOMIC DNA]</scope>
    <source>
        <strain evidence="6">DSM 17135 / JCM 12973 / M2</strain>
    </source>
</reference>
<dbReference type="GO" id="GO:0004650">
    <property type="term" value="F:polygalacturonase activity"/>
    <property type="evidence" value="ECO:0007669"/>
    <property type="project" value="InterPro"/>
</dbReference>
<dbReference type="InterPro" id="IPR012334">
    <property type="entry name" value="Pectin_lyas_fold"/>
</dbReference>
<reference evidence="5 6" key="1">
    <citation type="submission" date="2008-08" db="EMBL/GenBank/DDBJ databases">
        <title>Draft genome sequence of Bacteroides plebeius (DSM 17135).</title>
        <authorList>
            <person name="Sudarsanam P."/>
            <person name="Ley R."/>
            <person name="Guruge J."/>
            <person name="Turnbaugh P.J."/>
            <person name="Mahowald M."/>
            <person name="Liep D."/>
            <person name="Gordon J."/>
        </authorList>
    </citation>
    <scope>NUCLEOTIDE SEQUENCE [LARGE SCALE GENOMIC DNA]</scope>
    <source>
        <strain evidence="6">DSM 17135 / JCM 12973 / M2</strain>
    </source>
</reference>
<evidence type="ECO:0000313" key="6">
    <source>
        <dbReference type="Proteomes" id="UP000003452"/>
    </source>
</evidence>
<evidence type="ECO:0000256" key="3">
    <source>
        <dbReference type="ARBA" id="ARBA00023295"/>
    </source>
</evidence>
<evidence type="ECO:0000313" key="5">
    <source>
        <dbReference type="EMBL" id="EDY94724.1"/>
    </source>
</evidence>
<dbReference type="InterPro" id="IPR051801">
    <property type="entry name" value="GH28_Enzymes"/>
</dbReference>
<evidence type="ECO:0000256" key="1">
    <source>
        <dbReference type="ARBA" id="ARBA00008834"/>
    </source>
</evidence>
<evidence type="ECO:0000256" key="4">
    <source>
        <dbReference type="RuleBase" id="RU361169"/>
    </source>
</evidence>
<evidence type="ECO:0000256" key="2">
    <source>
        <dbReference type="ARBA" id="ARBA00022801"/>
    </source>
</evidence>
<dbReference type="PANTHER" id="PTHR31339:SF9">
    <property type="entry name" value="PLASMIN AND FIBRONECTIN-BINDING PROTEIN A"/>
    <property type="match status" value="1"/>
</dbReference>
<dbReference type="EMBL" id="ABQC02000023">
    <property type="protein sequence ID" value="EDY94724.1"/>
    <property type="molecule type" value="Genomic_DNA"/>
</dbReference>
<gene>
    <name evidence="5" type="ORF">BACPLE_03134</name>
</gene>
<dbReference type="GO" id="GO:0005975">
    <property type="term" value="P:carbohydrate metabolic process"/>
    <property type="evidence" value="ECO:0007669"/>
    <property type="project" value="InterPro"/>
</dbReference>
<dbReference type="SUPFAM" id="SSF51126">
    <property type="entry name" value="Pectin lyase-like"/>
    <property type="match status" value="1"/>
</dbReference>
<comment type="caution">
    <text evidence="5">The sequence shown here is derived from an EMBL/GenBank/DDBJ whole genome shotgun (WGS) entry which is preliminary data.</text>
</comment>
<comment type="similarity">
    <text evidence="1 4">Belongs to the glycosyl hydrolase 28 family.</text>
</comment>
<dbReference type="InterPro" id="IPR000743">
    <property type="entry name" value="Glyco_hydro_28"/>
</dbReference>